<dbReference type="PIRSF" id="PIRSF003085">
    <property type="entry name" value="CMAS"/>
    <property type="match status" value="1"/>
</dbReference>
<proteinExistence type="inferred from homology"/>
<feature type="active site" evidence="6">
    <location>
        <position position="400"/>
    </location>
</feature>
<dbReference type="CDD" id="cd02440">
    <property type="entry name" value="AdoMet_MTases"/>
    <property type="match status" value="1"/>
</dbReference>
<evidence type="ECO:0000256" key="2">
    <source>
        <dbReference type="ARBA" id="ARBA00022603"/>
    </source>
</evidence>
<evidence type="ECO:0000256" key="4">
    <source>
        <dbReference type="ARBA" id="ARBA00022691"/>
    </source>
</evidence>
<dbReference type="PANTHER" id="PTHR43667:SF2">
    <property type="entry name" value="FATTY ACID C-METHYL TRANSFERASE"/>
    <property type="match status" value="1"/>
</dbReference>
<evidence type="ECO:0000256" key="1">
    <source>
        <dbReference type="ARBA" id="ARBA00010815"/>
    </source>
</evidence>
<dbReference type="EMBL" id="JACIDW010000003">
    <property type="protein sequence ID" value="MBB3964144.1"/>
    <property type="molecule type" value="Genomic_DNA"/>
</dbReference>
<dbReference type="InterPro" id="IPR003333">
    <property type="entry name" value="CMAS"/>
</dbReference>
<dbReference type="AlphaFoldDB" id="A0A7W6CTH1"/>
<gene>
    <name evidence="7" type="ORF">GGQ67_001783</name>
</gene>
<evidence type="ECO:0000256" key="6">
    <source>
        <dbReference type="PIRSR" id="PIRSR003085-1"/>
    </source>
</evidence>
<dbReference type="Gene3D" id="3.40.50.150">
    <property type="entry name" value="Vaccinia Virus protein VP39"/>
    <property type="match status" value="1"/>
</dbReference>
<keyword evidence="3 7" id="KW-0808">Transferase</keyword>
<evidence type="ECO:0000313" key="8">
    <source>
        <dbReference type="Proteomes" id="UP000582090"/>
    </source>
</evidence>
<accession>A0A7W6CTH1</accession>
<dbReference type="RefSeq" id="WP_183899780.1">
    <property type="nucleotide sequence ID" value="NZ_JACIDW010000003.1"/>
</dbReference>
<dbReference type="InterPro" id="IPR050723">
    <property type="entry name" value="CFA/CMAS"/>
</dbReference>
<comment type="caution">
    <text evidence="7">The sequence shown here is derived from an EMBL/GenBank/DDBJ whole genome shotgun (WGS) entry which is preliminary data.</text>
</comment>
<dbReference type="GO" id="GO:0008610">
    <property type="term" value="P:lipid biosynthetic process"/>
    <property type="evidence" value="ECO:0007669"/>
    <property type="project" value="InterPro"/>
</dbReference>
<dbReference type="Proteomes" id="UP000582090">
    <property type="component" value="Unassembled WGS sequence"/>
</dbReference>
<protein>
    <submittedName>
        <fullName evidence="7">Cyclopropane-fatty-acyl-phospholipid synthase</fullName>
        <ecNumber evidence="7">2.1.1.79</ecNumber>
    </submittedName>
</protein>
<keyword evidence="4" id="KW-0949">S-adenosyl-L-methionine</keyword>
<organism evidence="7 8">
    <name type="scientific">Rhizobium metallidurans</name>
    <dbReference type="NCBI Taxonomy" id="1265931"/>
    <lineage>
        <taxon>Bacteria</taxon>
        <taxon>Pseudomonadati</taxon>
        <taxon>Pseudomonadota</taxon>
        <taxon>Alphaproteobacteria</taxon>
        <taxon>Hyphomicrobiales</taxon>
        <taxon>Rhizobiaceae</taxon>
        <taxon>Rhizobium/Agrobacterium group</taxon>
        <taxon>Rhizobium</taxon>
    </lineage>
</organism>
<dbReference type="SUPFAM" id="SSF53335">
    <property type="entry name" value="S-adenosyl-L-methionine-dependent methyltransferases"/>
    <property type="match status" value="1"/>
</dbReference>
<name>A0A7W6CTH1_9HYPH</name>
<dbReference type="InterPro" id="IPR029063">
    <property type="entry name" value="SAM-dependent_MTases_sf"/>
</dbReference>
<keyword evidence="8" id="KW-1185">Reference proteome</keyword>
<evidence type="ECO:0000313" key="7">
    <source>
        <dbReference type="EMBL" id="MBB3964144.1"/>
    </source>
</evidence>
<dbReference type="GO" id="GO:0032259">
    <property type="term" value="P:methylation"/>
    <property type="evidence" value="ECO:0007669"/>
    <property type="project" value="UniProtKB-KW"/>
</dbReference>
<sequence>MSDASNLTDSQRNAIQLTQQNIGQVSKGLPLRAKLALRALLRMQHGSLTLVFPDGRVVLVTGGTPGQHAEIHLKNWNICYRALSNGTIGVAESYMDGDWDSPDIAAFLELFIVNDEAIQDYANGKRGLPRLVERVRHWMNTNTRKGSKRNISAHYDLGNDFYKQWLDPTMTYSSALYSTGANDLQSAQNAKYRALAEATGIKPGDHVLEIGCGWGGFAEFAASELNCRVTGLTISREQLAFAEERIRKAGLGDKVDFRFQDYRDETGVYDKIVSIEMFEAVGEKYWPAYFSKLEQCLKPGGKAGLQIITIRPESFEQYRSNPDFIQKYVFPGGMLPTREHLAELGRKVNLSLVRDFGFGLDYARTLAEWRERFWSVWERVRPLGFDERFKRLWEFYLFYCEAGFRARNIDVRQVVFSRS</sequence>
<dbReference type="GO" id="GO:0008825">
    <property type="term" value="F:cyclopropane-fatty-acyl-phospholipid synthase activity"/>
    <property type="evidence" value="ECO:0007669"/>
    <property type="project" value="UniProtKB-EC"/>
</dbReference>
<comment type="similarity">
    <text evidence="1">Belongs to the CFA/CMAS family.</text>
</comment>
<dbReference type="Pfam" id="PF02353">
    <property type="entry name" value="CMAS"/>
    <property type="match status" value="1"/>
</dbReference>
<dbReference type="PANTHER" id="PTHR43667">
    <property type="entry name" value="CYCLOPROPANE-FATTY-ACYL-PHOSPHOLIPID SYNTHASE"/>
    <property type="match status" value="1"/>
</dbReference>
<evidence type="ECO:0000256" key="5">
    <source>
        <dbReference type="ARBA" id="ARBA00023098"/>
    </source>
</evidence>
<keyword evidence="2 7" id="KW-0489">Methyltransferase</keyword>
<keyword evidence="5" id="KW-0443">Lipid metabolism</keyword>
<reference evidence="7 8" key="1">
    <citation type="submission" date="2020-08" db="EMBL/GenBank/DDBJ databases">
        <title>Genomic Encyclopedia of Type Strains, Phase IV (KMG-IV): sequencing the most valuable type-strain genomes for metagenomic binning, comparative biology and taxonomic classification.</title>
        <authorList>
            <person name="Goeker M."/>
        </authorList>
    </citation>
    <scope>NUCLEOTIDE SEQUENCE [LARGE SCALE GENOMIC DNA]</scope>
    <source>
        <strain evidence="7 8">DSM 26575</strain>
    </source>
</reference>
<dbReference type="EC" id="2.1.1.79" evidence="7"/>
<evidence type="ECO:0000256" key="3">
    <source>
        <dbReference type="ARBA" id="ARBA00022679"/>
    </source>
</evidence>